<dbReference type="InterPro" id="IPR029903">
    <property type="entry name" value="RmlD-like-bd"/>
</dbReference>
<sequence length="593" mass="68642">MSCNLPFFQKEEKAILQTWGKDIIDGKYPNIKIAFYSASADGKHHYNKKEHKLLVPSGDDLHSTFEKTRMTFNLINEISELAGYDFILRTNCSTYINVKLLSKLLELDLFNEDTVYCGNIDCNPTGVLPINFAPHPMGSCMILSKKLVSIIANPTYKKMSMELCHLSDDEYFKIDDIAIGSILNCYWLNGGENMLEHYQQFGLESVYASVINNIPLDDNCLCYSLRIYGATAEKREEIEINNIFTFHEKFKDVASDDILFITRQFYHRIFKMLFPDSPQFYNMEQISEFYKGIFKKEDKKKIYISGCGGMLGDAFYNVFKNDYILKCTDKAITSDWLSYCDFRDFDNYKKDITEFKPDYLFHLGAYTDLEWCENNIDETFLVNAKCVENAVNIANELDIPILYISTAGIFDGNKEFYDEDGIPNPLDIYAKAKYAGEQYVIQHAKKYLICRAGWMMGGGPNKDKKFINKMMNQIKSSATELYVVNDKDGTPTYTYDFAETVKALIENEHYGLYNCTCKGLTSRFEVAQEMLKILNLENSVKLIPVSSDYFKEEYFAPRPACERLISKKLDDINCNKMRDWKIALNEYLTKFYK</sequence>
<dbReference type="CDD" id="cd05254">
    <property type="entry name" value="dTDP_HR_like_SDR_e"/>
    <property type="match status" value="1"/>
</dbReference>
<organism evidence="2 3">
    <name type="scientific">phage Lak_Megaphage_Sonny</name>
    <dbReference type="NCBI Taxonomy" id="3109229"/>
    <lineage>
        <taxon>Viruses</taxon>
        <taxon>Duplodnaviria</taxon>
        <taxon>Heunggongvirae</taxon>
        <taxon>Uroviricota</taxon>
        <taxon>Caudoviricetes</taxon>
        <taxon>Caudoviricetes code 15 clade</taxon>
    </lineage>
</organism>
<dbReference type="InterPro" id="IPR005913">
    <property type="entry name" value="dTDP_dehydrorham_reduct"/>
</dbReference>
<evidence type="ECO:0000313" key="3">
    <source>
        <dbReference type="Proteomes" id="UP001358193"/>
    </source>
</evidence>
<dbReference type="EMBL" id="OR769223">
    <property type="protein sequence ID" value="WQJ53637.1"/>
    <property type="molecule type" value="Genomic_DNA"/>
</dbReference>
<proteinExistence type="predicted"/>
<feature type="domain" description="RmlD-like substrate binding" evidence="1">
    <location>
        <begin position="301"/>
        <end position="591"/>
    </location>
</feature>
<dbReference type="PANTHER" id="PTHR10491:SF4">
    <property type="entry name" value="METHIONINE ADENOSYLTRANSFERASE 2 SUBUNIT BETA"/>
    <property type="match status" value="1"/>
</dbReference>
<dbReference type="Pfam" id="PF04321">
    <property type="entry name" value="RmlD_sub_bind"/>
    <property type="match status" value="1"/>
</dbReference>
<protein>
    <submittedName>
        <fullName evidence="2">Nucleotide-sugar epimerase</fullName>
    </submittedName>
</protein>
<dbReference type="PANTHER" id="PTHR10491">
    <property type="entry name" value="DTDP-4-DEHYDRORHAMNOSE REDUCTASE"/>
    <property type="match status" value="1"/>
</dbReference>
<dbReference type="InterPro" id="IPR036291">
    <property type="entry name" value="NAD(P)-bd_dom_sf"/>
</dbReference>
<name>A0ABZ0Z5X6_9CAUD</name>
<keyword evidence="3" id="KW-1185">Reference proteome</keyword>
<evidence type="ECO:0000259" key="1">
    <source>
        <dbReference type="Pfam" id="PF04321"/>
    </source>
</evidence>
<dbReference type="Gene3D" id="3.40.50.720">
    <property type="entry name" value="NAD(P)-binding Rossmann-like Domain"/>
    <property type="match status" value="1"/>
</dbReference>
<reference evidence="2 3" key="1">
    <citation type="submission" date="2023-11" db="EMBL/GenBank/DDBJ databases">
        <authorList>
            <person name="Cook R."/>
            <person name="Crisci M."/>
            <person name="Pye H."/>
            <person name="Adriaenssens E."/>
            <person name="Santini J."/>
        </authorList>
    </citation>
    <scope>NUCLEOTIDE SEQUENCE [LARGE SCALE GENOMIC DNA]</scope>
    <source>
        <strain evidence="2">Lak_Megaphage_Sonny</strain>
    </source>
</reference>
<dbReference type="Proteomes" id="UP001358193">
    <property type="component" value="Segment"/>
</dbReference>
<accession>A0ABZ0Z5X6</accession>
<evidence type="ECO:0000313" key="2">
    <source>
        <dbReference type="EMBL" id="WQJ53637.1"/>
    </source>
</evidence>
<dbReference type="SUPFAM" id="SSF51735">
    <property type="entry name" value="NAD(P)-binding Rossmann-fold domains"/>
    <property type="match status" value="1"/>
</dbReference>